<keyword evidence="4 7" id="KW-0732">Signal</keyword>
<accession>A0A9P0E0M4</accession>
<feature type="chain" id="PRO_5040528349" description="Carboxypeptidase" evidence="7">
    <location>
        <begin position="19"/>
        <end position="475"/>
    </location>
</feature>
<reference evidence="8" key="2">
    <citation type="submission" date="2022-10" db="EMBL/GenBank/DDBJ databases">
        <authorList>
            <consortium name="ENA_rothamsted_submissions"/>
            <consortium name="culmorum"/>
            <person name="King R."/>
        </authorList>
    </citation>
    <scope>NUCLEOTIDE SEQUENCE</scope>
</reference>
<dbReference type="Gene3D" id="3.40.50.1820">
    <property type="entry name" value="alpha/beta hydrolase"/>
    <property type="match status" value="1"/>
</dbReference>
<dbReference type="InterPro" id="IPR018202">
    <property type="entry name" value="Ser_caboxypep_ser_AS"/>
</dbReference>
<dbReference type="PROSITE" id="PS00131">
    <property type="entry name" value="CARBOXYPEPT_SER_SER"/>
    <property type="match status" value="1"/>
</dbReference>
<name>A0A9P0E0M4_PHACE</name>
<keyword evidence="5 7" id="KW-0378">Hydrolase</keyword>
<dbReference type="EMBL" id="OU896715">
    <property type="protein sequence ID" value="CAH1183826.1"/>
    <property type="molecule type" value="Genomic_DNA"/>
</dbReference>
<protein>
    <recommendedName>
        <fullName evidence="7">Carboxypeptidase</fullName>
        <ecNumber evidence="7">3.4.16.-</ecNumber>
    </recommendedName>
</protein>
<dbReference type="InterPro" id="IPR029058">
    <property type="entry name" value="AB_hydrolase_fold"/>
</dbReference>
<dbReference type="AlphaFoldDB" id="A0A9P0E0M4"/>
<dbReference type="PANTHER" id="PTHR11802">
    <property type="entry name" value="SERINE PROTEASE FAMILY S10 SERINE CARBOXYPEPTIDASE"/>
    <property type="match status" value="1"/>
</dbReference>
<keyword evidence="2 7" id="KW-0121">Carboxypeptidase</keyword>
<dbReference type="SUPFAM" id="SSF53474">
    <property type="entry name" value="alpha/beta-Hydrolases"/>
    <property type="match status" value="1"/>
</dbReference>
<evidence type="ECO:0000256" key="3">
    <source>
        <dbReference type="ARBA" id="ARBA00022670"/>
    </source>
</evidence>
<keyword evidence="9" id="KW-1185">Reference proteome</keyword>
<dbReference type="Pfam" id="PF00450">
    <property type="entry name" value="Peptidase_S10"/>
    <property type="match status" value="1"/>
</dbReference>
<feature type="signal peptide" evidence="7">
    <location>
        <begin position="1"/>
        <end position="18"/>
    </location>
</feature>
<dbReference type="FunFam" id="3.40.50.1820:FF:000096">
    <property type="entry name" value="Carboxypeptidase vitellogenic-like"/>
    <property type="match status" value="1"/>
</dbReference>
<evidence type="ECO:0000256" key="2">
    <source>
        <dbReference type="ARBA" id="ARBA00022645"/>
    </source>
</evidence>
<dbReference type="InterPro" id="IPR001563">
    <property type="entry name" value="Peptidase_S10"/>
</dbReference>
<comment type="similarity">
    <text evidence="1 7">Belongs to the peptidase S10 family.</text>
</comment>
<dbReference type="Proteomes" id="UP001153737">
    <property type="component" value="Chromosome 9"/>
</dbReference>
<organism evidence="8 9">
    <name type="scientific">Phaedon cochleariae</name>
    <name type="common">Mustard beetle</name>
    <dbReference type="NCBI Taxonomy" id="80249"/>
    <lineage>
        <taxon>Eukaryota</taxon>
        <taxon>Metazoa</taxon>
        <taxon>Ecdysozoa</taxon>
        <taxon>Arthropoda</taxon>
        <taxon>Hexapoda</taxon>
        <taxon>Insecta</taxon>
        <taxon>Pterygota</taxon>
        <taxon>Neoptera</taxon>
        <taxon>Endopterygota</taxon>
        <taxon>Coleoptera</taxon>
        <taxon>Polyphaga</taxon>
        <taxon>Cucujiformia</taxon>
        <taxon>Chrysomeloidea</taxon>
        <taxon>Chrysomelidae</taxon>
        <taxon>Chrysomelinae</taxon>
        <taxon>Chrysomelini</taxon>
        <taxon>Phaedon</taxon>
    </lineage>
</organism>
<evidence type="ECO:0000256" key="1">
    <source>
        <dbReference type="ARBA" id="ARBA00009431"/>
    </source>
</evidence>
<evidence type="ECO:0000256" key="5">
    <source>
        <dbReference type="ARBA" id="ARBA00022801"/>
    </source>
</evidence>
<dbReference type="InterPro" id="IPR033124">
    <property type="entry name" value="Ser_caboxypep_his_AS"/>
</dbReference>
<evidence type="ECO:0000256" key="7">
    <source>
        <dbReference type="RuleBase" id="RU361156"/>
    </source>
</evidence>
<dbReference type="EC" id="3.4.16.-" evidence="7"/>
<evidence type="ECO:0000256" key="4">
    <source>
        <dbReference type="ARBA" id="ARBA00022729"/>
    </source>
</evidence>
<evidence type="ECO:0000313" key="9">
    <source>
        <dbReference type="Proteomes" id="UP001153737"/>
    </source>
</evidence>
<evidence type="ECO:0000256" key="6">
    <source>
        <dbReference type="ARBA" id="ARBA00023180"/>
    </source>
</evidence>
<proteinExistence type="inferred from homology"/>
<keyword evidence="6" id="KW-0325">Glycoprotein</keyword>
<dbReference type="OrthoDB" id="10268090at2759"/>
<dbReference type="PANTHER" id="PTHR11802:SF472">
    <property type="entry name" value="SERINE CARBOXYPEPTIDASE CPVL-RELATED"/>
    <property type="match status" value="1"/>
</dbReference>
<dbReference type="GO" id="GO:0004185">
    <property type="term" value="F:serine-type carboxypeptidase activity"/>
    <property type="evidence" value="ECO:0007669"/>
    <property type="project" value="UniProtKB-UniRule"/>
</dbReference>
<reference evidence="8" key="1">
    <citation type="submission" date="2022-01" db="EMBL/GenBank/DDBJ databases">
        <authorList>
            <person name="King R."/>
        </authorList>
    </citation>
    <scope>NUCLEOTIDE SEQUENCE</scope>
</reference>
<evidence type="ECO:0000313" key="8">
    <source>
        <dbReference type="EMBL" id="CAH1183826.1"/>
    </source>
</evidence>
<dbReference type="PROSITE" id="PS00560">
    <property type="entry name" value="CARBOXYPEPT_SER_HIS"/>
    <property type="match status" value="1"/>
</dbReference>
<dbReference type="GO" id="GO:0006508">
    <property type="term" value="P:proteolysis"/>
    <property type="evidence" value="ECO:0007669"/>
    <property type="project" value="UniProtKB-KW"/>
</dbReference>
<sequence length="475" mass="53518">MLKQTALILCIVIQVYHASFPNVYPKIKSEKVTDADEVTDDPGVPLFLTPLIEQNKIKEAQTAALVHFNGFKNVQSYAGYLTVDKTFNSNLFFWFFPALADYKNAPVILWLQGGPGATSLIGLFAENGPFLVKNKKGLRVRPYAWTNTHSVIYIDNPAGTGYSFTNGGYAQNETKVGQDLYNALLQFFTLFPDIQKNEFYVAGESYAGKYVPAISYTILKSNPGAKLKINLQGLSIGNGLCDPEHQFQYGNYLYQLGLIDSNVQKIFQDQEQQAVTYIKNKQFDKAFQIFNSLLDGDLNNPSTLFKNATGFTNYFNFLYPDDPNNLEIANMGKYIQRNDIRAAIHVGNSTFNGEDPTVEKFLVGDIMQSVAPWISELLSNYRVLIYNGQLDIIVAYPLTVNFLQNLQFSGADQYKMAARYQWRVGKDLAGYVKVAGNLTEILVRDAGHMVPADQPQWAFDLISRFTRNKPFHTRN</sequence>
<dbReference type="PRINTS" id="PR00724">
    <property type="entry name" value="CRBOXYPTASEC"/>
</dbReference>
<keyword evidence="3 7" id="KW-0645">Protease</keyword>
<gene>
    <name evidence="8" type="ORF">PHAECO_LOCUS13016</name>
</gene>